<comment type="caution">
    <text evidence="2">The sequence shown here is derived from an EMBL/GenBank/DDBJ whole genome shotgun (WGS) entry which is preliminary data.</text>
</comment>
<evidence type="ECO:0000313" key="2">
    <source>
        <dbReference type="EMBL" id="CAJ0947598.1"/>
    </source>
</evidence>
<evidence type="ECO:0000256" key="1">
    <source>
        <dbReference type="SAM" id="MobiDB-lite"/>
    </source>
</evidence>
<feature type="region of interest" description="Disordered" evidence="1">
    <location>
        <begin position="110"/>
        <end position="137"/>
    </location>
</feature>
<keyword evidence="3" id="KW-1185">Reference proteome</keyword>
<dbReference type="PANTHER" id="PTHR21301:SF12">
    <property type="match status" value="1"/>
</dbReference>
<protein>
    <recommendedName>
        <fullName evidence="4">Reverse transcriptase domain-containing protein</fullName>
    </recommendedName>
</protein>
<evidence type="ECO:0000313" key="3">
    <source>
        <dbReference type="Proteomes" id="UP001176940"/>
    </source>
</evidence>
<reference evidence="2" key="1">
    <citation type="submission" date="2023-07" db="EMBL/GenBank/DDBJ databases">
        <authorList>
            <person name="Stuckert A."/>
        </authorList>
    </citation>
    <scope>NUCLEOTIDE SEQUENCE</scope>
</reference>
<organism evidence="2 3">
    <name type="scientific">Ranitomeya imitator</name>
    <name type="common">mimic poison frog</name>
    <dbReference type="NCBI Taxonomy" id="111125"/>
    <lineage>
        <taxon>Eukaryota</taxon>
        <taxon>Metazoa</taxon>
        <taxon>Chordata</taxon>
        <taxon>Craniata</taxon>
        <taxon>Vertebrata</taxon>
        <taxon>Euteleostomi</taxon>
        <taxon>Amphibia</taxon>
        <taxon>Batrachia</taxon>
        <taxon>Anura</taxon>
        <taxon>Neobatrachia</taxon>
        <taxon>Hyloidea</taxon>
        <taxon>Dendrobatidae</taxon>
        <taxon>Dendrobatinae</taxon>
        <taxon>Ranitomeya</taxon>
    </lineage>
</organism>
<dbReference type="EMBL" id="CAUEEQ010026997">
    <property type="protein sequence ID" value="CAJ0947598.1"/>
    <property type="molecule type" value="Genomic_DNA"/>
</dbReference>
<accession>A0ABN9LQ38</accession>
<name>A0ABN9LQ38_9NEOB</name>
<evidence type="ECO:0008006" key="4">
    <source>
        <dbReference type="Google" id="ProtNLM"/>
    </source>
</evidence>
<dbReference type="PANTHER" id="PTHR21301">
    <property type="entry name" value="REVERSE TRANSCRIPTASE"/>
    <property type="match status" value="1"/>
</dbReference>
<sequence>MCKKGLTSRYRRTTYLNIARTLEHLHKEIISIQEEIKNIESQLASTISADEFNALKKKIDTNVTQHRRDIELKRRTKFQRDLEDYELNRVYGWQDKSTIKKSYRQDGYRSSMDNIRFGPGETRKKSQPMSFFRQAEATRKTKRTRRGIWRTQKYGPCTSDKIAGVQSLVVNISSKSLGIAEYSALQKGLSCCPSYKNDTFQMDMDLQKFYRSLRLKLHFSETDYTVTPTTQISSPVGITAASLGLCNKSTYRPPMGSHPLETFIQFVDTSFQKLCQDTSRGTIHYSSNLSVSERQALRSLQNEKDIIVKPADKGGAIVEMDKLLYRNEVYRQLGNTTTYKKLPQNPSNLIQNTIKMTLDDFQTHSILDIKTREFLTKKHPITPVIYILPKILKNLQNPPGRPIVASTDSLLAPISIYLEKILTPLIRNTSSFLLDTGAFLETIKNINPAPPDTILVSFDVKDLYTLIPHTKGVSSTRWLLSIHNMRPNPIDFCCELLSIVLTNNFFLFEDTYCLQIKGSAMGLNMAPPYTNAYMAHHEDTLIYAHDSFRRHVIAWKRYIDDDISSAFGKVILCP</sequence>
<dbReference type="Proteomes" id="UP001176940">
    <property type="component" value="Unassembled WGS sequence"/>
</dbReference>
<proteinExistence type="predicted"/>
<gene>
    <name evidence="2" type="ORF">RIMI_LOCUS11751783</name>
</gene>